<evidence type="ECO:0000256" key="1">
    <source>
        <dbReference type="SAM" id="Coils"/>
    </source>
</evidence>
<dbReference type="Proteomes" id="UP000829354">
    <property type="component" value="Chromosome III"/>
</dbReference>
<feature type="region of interest" description="Disordered" evidence="2">
    <location>
        <begin position="1"/>
        <end position="47"/>
    </location>
</feature>
<evidence type="ECO:0000313" key="3">
    <source>
        <dbReference type="EMBL" id="UMM21959.1"/>
    </source>
</evidence>
<organism evidence="3 4">
    <name type="scientific">Caenorhabditis briggsae</name>
    <dbReference type="NCBI Taxonomy" id="6238"/>
    <lineage>
        <taxon>Eukaryota</taxon>
        <taxon>Metazoa</taxon>
        <taxon>Ecdysozoa</taxon>
        <taxon>Nematoda</taxon>
        <taxon>Chromadorea</taxon>
        <taxon>Rhabditida</taxon>
        <taxon>Rhabditina</taxon>
        <taxon>Rhabditomorpha</taxon>
        <taxon>Rhabditoidea</taxon>
        <taxon>Rhabditidae</taxon>
        <taxon>Peloderinae</taxon>
        <taxon>Caenorhabditis</taxon>
    </lineage>
</organism>
<reference evidence="3 4" key="1">
    <citation type="submission" date="2022-04" db="EMBL/GenBank/DDBJ databases">
        <title>Chromosome-level reference genomes for two strains of Caenorhabditis briggsae: an improved platform for comparative genomics.</title>
        <authorList>
            <person name="Stevens L."/>
            <person name="Andersen E."/>
        </authorList>
    </citation>
    <scope>NUCLEOTIDE SEQUENCE [LARGE SCALE GENOMIC DNA]</scope>
    <source>
        <strain evidence="3">VX34</strain>
        <tissue evidence="3">Whole-organism</tissue>
    </source>
</reference>
<evidence type="ECO:0000313" key="4">
    <source>
        <dbReference type="Proteomes" id="UP000829354"/>
    </source>
</evidence>
<feature type="compositionally biased region" description="Basic and acidic residues" evidence="2">
    <location>
        <begin position="1"/>
        <end position="10"/>
    </location>
</feature>
<gene>
    <name evidence="3" type="ORF">L5515_003414</name>
</gene>
<proteinExistence type="predicted"/>
<name>A0AAE9JAU8_CAEBR</name>
<evidence type="ECO:0000256" key="2">
    <source>
        <dbReference type="SAM" id="MobiDB-lite"/>
    </source>
</evidence>
<protein>
    <submittedName>
        <fullName evidence="3">Uncharacterized protein</fullName>
    </submittedName>
</protein>
<feature type="coiled-coil region" evidence="1">
    <location>
        <begin position="178"/>
        <end position="343"/>
    </location>
</feature>
<accession>A0AAE9JAU8</accession>
<dbReference type="EMBL" id="CP092622">
    <property type="protein sequence ID" value="UMM21959.1"/>
    <property type="molecule type" value="Genomic_DNA"/>
</dbReference>
<feature type="coiled-coil region" evidence="1">
    <location>
        <begin position="382"/>
        <end position="459"/>
    </location>
</feature>
<dbReference type="AlphaFoldDB" id="A0AAE9JAU8"/>
<sequence>MLRKAQERAEKLRKRKEPSKSAKAKNPSPTNAITPIMETSEERGSPNVFVGASFLDNQEYPESKLTFTRTNTDNRVTITHEPMTIVSTPEYKERKFGNVPNVFSLLYDTEAKEVLETGDLETSSTEDLAEKEAIMKRRRGSDIEEKLDDDLDTIDDFQKEKEDVTATEEKENLEVEDVKTLEKEVERPKEKAEGLTEQVFKEDAQRAKDSENQLKEMIVEQALLKKRLDDAKNIIEEKESEIKIFKEKFTILADQLEEKKKFIAILEKEKNTLSLKLMNVEVERDSDIKEMEEEKQELKDLLDEKARKVDDVENKMKLKDSEMNQMRLELKELKGLKKQLEDQEKWRHKKNTVIERLKLQAANRRLSISEKGEEFVRLTNELSKSAEANESLVMEMSRLEEEMRKMKSEKKEKHESVQDELLRKNEEHQTANRRLSILNEKQERRVQNLLDRLAIESQKSTLVSKDSLQSQTTMVRSFMDKLEAKEFSDGPGEAKQTLQRQKTLKCDHCKKITHQKCASDRLHIDGSCPHCRGKQLDSEEFPALN</sequence>
<keyword evidence="1" id="KW-0175">Coiled coil</keyword>
<keyword evidence="4" id="KW-1185">Reference proteome</keyword>